<evidence type="ECO:0000313" key="1">
    <source>
        <dbReference type="EMBL" id="KAG5287897.1"/>
    </source>
</evidence>
<dbReference type="EMBL" id="JAEVHI010000007">
    <property type="protein sequence ID" value="KAG5287897.1"/>
    <property type="molecule type" value="Genomic_DNA"/>
</dbReference>
<sequence>MRLSEANLEAHPTEQFRFLGCSSRHHAQATYLRESPCKRWRNLYRSYSIGNGSWHARLQISDI</sequence>
<evidence type="ECO:0000313" key="2">
    <source>
        <dbReference type="Proteomes" id="UP000670092"/>
    </source>
</evidence>
<name>A0A8H8CS98_AJECA</name>
<proteinExistence type="predicted"/>
<protein>
    <submittedName>
        <fullName evidence="1">Uncharacterized protein</fullName>
    </submittedName>
</protein>
<gene>
    <name evidence="1" type="ORF">I7I52_11822</name>
</gene>
<dbReference type="AlphaFoldDB" id="A0A8H8CS98"/>
<organism evidence="1 2">
    <name type="scientific">Ajellomyces capsulatus</name>
    <name type="common">Darling's disease fungus</name>
    <name type="synonym">Histoplasma capsulatum</name>
    <dbReference type="NCBI Taxonomy" id="5037"/>
    <lineage>
        <taxon>Eukaryota</taxon>
        <taxon>Fungi</taxon>
        <taxon>Dikarya</taxon>
        <taxon>Ascomycota</taxon>
        <taxon>Pezizomycotina</taxon>
        <taxon>Eurotiomycetes</taxon>
        <taxon>Eurotiomycetidae</taxon>
        <taxon>Onygenales</taxon>
        <taxon>Ajellomycetaceae</taxon>
        <taxon>Histoplasma</taxon>
    </lineage>
</organism>
<comment type="caution">
    <text evidence="1">The sequence shown here is derived from an EMBL/GenBank/DDBJ whole genome shotgun (WGS) entry which is preliminary data.</text>
</comment>
<reference evidence="1 2" key="1">
    <citation type="submission" date="2021-01" db="EMBL/GenBank/DDBJ databases">
        <title>Chromosome-level genome assembly of a human fungal pathogen reveals clustering of transcriptionally co-regulated genes.</title>
        <authorList>
            <person name="Voorhies M."/>
            <person name="Cohen S."/>
            <person name="Shea T.P."/>
            <person name="Petrus S."/>
            <person name="Munoz J.F."/>
            <person name="Poplawski S."/>
            <person name="Goldman W.E."/>
            <person name="Michael T."/>
            <person name="Cuomo C.A."/>
            <person name="Sil A."/>
            <person name="Beyhan S."/>
        </authorList>
    </citation>
    <scope>NUCLEOTIDE SEQUENCE [LARGE SCALE GENOMIC DNA]</scope>
    <source>
        <strain evidence="1 2">G184AR</strain>
    </source>
</reference>
<dbReference type="VEuPathDB" id="FungiDB:I7I52_11822"/>
<accession>A0A8H8CS98</accession>
<dbReference type="Proteomes" id="UP000670092">
    <property type="component" value="Unassembled WGS sequence"/>
</dbReference>